<dbReference type="InterPro" id="IPR052339">
    <property type="entry name" value="Fe-S_Maturation_MIP18"/>
</dbReference>
<reference evidence="3 4" key="1">
    <citation type="submission" date="2019-02" db="EMBL/GenBank/DDBJ databases">
        <title>Genomic Encyclopedia of Archaeal and Bacterial Type Strains, Phase II (KMG-II): from individual species to whole genera.</title>
        <authorList>
            <person name="Goeker M."/>
        </authorList>
    </citation>
    <scope>NUCLEOTIDE SEQUENCE [LARGE SCALE GENOMIC DNA]</scope>
    <source>
        <strain evidence="3 4">DSM 18328</strain>
    </source>
</reference>
<dbReference type="AlphaFoldDB" id="A0A482Y3S0"/>
<dbReference type="InterPro" id="IPR002744">
    <property type="entry name" value="MIP18-like"/>
</dbReference>
<evidence type="ECO:0000259" key="2">
    <source>
        <dbReference type="Pfam" id="PF01883"/>
    </source>
</evidence>
<feature type="compositionally biased region" description="Basic and acidic residues" evidence="1">
    <location>
        <begin position="114"/>
        <end position="133"/>
    </location>
</feature>
<sequence>MRIIEHAEQEHITPDTEFDSELKMAIKTQLQEVLDPCSCITDNPIDLVDLGIIDDITVDEQTGEARIDILLTSQRCMYVIDITDEIKERVESLEGIETAEVHQVTSGKVWTAERMSEQQQRERRERFQERVEAADITPYAERSD</sequence>
<feature type="domain" description="MIP18 family-like" evidence="2">
    <location>
        <begin position="25"/>
        <end position="101"/>
    </location>
</feature>
<evidence type="ECO:0000256" key="1">
    <source>
        <dbReference type="SAM" id="MobiDB-lite"/>
    </source>
</evidence>
<evidence type="ECO:0000313" key="4">
    <source>
        <dbReference type="Proteomes" id="UP000291097"/>
    </source>
</evidence>
<accession>A0A482Y3S0</accession>
<comment type="caution">
    <text evidence="3">The sequence shown here is derived from an EMBL/GenBank/DDBJ whole genome shotgun (WGS) entry which is preliminary data.</text>
</comment>
<dbReference type="RefSeq" id="WP_130501838.1">
    <property type="nucleotide sequence ID" value="NZ_SHMP01000009.1"/>
</dbReference>
<dbReference type="InterPro" id="IPR034904">
    <property type="entry name" value="FSCA_dom_sf"/>
</dbReference>
<proteinExistence type="predicted"/>
<dbReference type="Gene3D" id="3.30.300.130">
    <property type="entry name" value="Fe-S cluster assembly (FSCA)"/>
    <property type="match status" value="1"/>
</dbReference>
<name>A0A482Y3S0_9EURY</name>
<feature type="region of interest" description="Disordered" evidence="1">
    <location>
        <begin position="112"/>
        <end position="144"/>
    </location>
</feature>
<dbReference type="SUPFAM" id="SSF117916">
    <property type="entry name" value="Fe-S cluster assembly (FSCA) domain-like"/>
    <property type="match status" value="1"/>
</dbReference>
<protein>
    <submittedName>
        <fullName evidence="3">Metal-sulfur cluster biosynthetic enzyme</fullName>
    </submittedName>
</protein>
<dbReference type="Proteomes" id="UP000291097">
    <property type="component" value="Unassembled WGS sequence"/>
</dbReference>
<dbReference type="EMBL" id="SHMP01000009">
    <property type="protein sequence ID" value="RZV06153.1"/>
    <property type="molecule type" value="Genomic_DNA"/>
</dbReference>
<dbReference type="PANTHER" id="PTHR42831:SF1">
    <property type="entry name" value="FE-S PROTEIN MATURATION AUXILIARY FACTOR YITW"/>
    <property type="match status" value="1"/>
</dbReference>
<evidence type="ECO:0000313" key="3">
    <source>
        <dbReference type="EMBL" id="RZV06153.1"/>
    </source>
</evidence>
<dbReference type="PANTHER" id="PTHR42831">
    <property type="entry name" value="FE-S PROTEIN MATURATION AUXILIARY FACTOR YITW"/>
    <property type="match status" value="1"/>
</dbReference>
<dbReference type="OrthoDB" id="162390at2157"/>
<organism evidence="3 4">
    <name type="scientific">Natrinema hispanicum</name>
    <dbReference type="NCBI Taxonomy" id="392421"/>
    <lineage>
        <taxon>Archaea</taxon>
        <taxon>Methanobacteriati</taxon>
        <taxon>Methanobacteriota</taxon>
        <taxon>Stenosarchaea group</taxon>
        <taxon>Halobacteria</taxon>
        <taxon>Halobacteriales</taxon>
        <taxon>Natrialbaceae</taxon>
        <taxon>Natrinema</taxon>
    </lineage>
</organism>
<gene>
    <name evidence="3" type="ORF">BDK88_4112</name>
</gene>
<dbReference type="Pfam" id="PF01883">
    <property type="entry name" value="FeS_assembly_P"/>
    <property type="match status" value="1"/>
</dbReference>